<dbReference type="InterPro" id="IPR008271">
    <property type="entry name" value="Ser/Thr_kinase_AS"/>
</dbReference>
<evidence type="ECO:0000313" key="8">
    <source>
        <dbReference type="EMBL" id="GHI22897.1"/>
    </source>
</evidence>
<sequence length="519" mass="54425">MQAVGSDDPSHVGPFRMVALLGQGGMGRVLLGVAVDGRLVAVKRVHADLADDPGFRARFRREVDASRRVSGAYTAPVVDADPDAPAPWLASLFLPGPTLSEALEAVGALPEETVRRLAAGLARALADVHRAGLVHRDLKPSNVLLTEDGVRVIDFGIARAAEAATRITHTGALIGSPAFMAPEQIAGGEPGPAADVFALGATLAVACSGKPPFDGDSVPSVLHAVVHEEPDLSAVPPGLRGLIGACLAKDPALRPTPQAVSTFLGAVPGAARPWPEAVHARIAAQRAEVDRLVRTAPAAASPSLPLRAPGPAPRRRRRPVAAAVAAGVLVVAGAVSAATGWAADLYYLVVPEPVPTPGDVPLSEVPDRYTGALPTCEQVSAQVKVPAGFALRPTMGSPMRVTPYNGTRSTQCTWITRSGDRINATWDQHDSAGGRTGTERAKEDYEEFYRRGVTLRDSSLGFAEEALWEKPRDQYCVLRGRDGNLVLFLVVQGPVYPVGRCEAVTTDVGRQAMAAVKSR</sequence>
<dbReference type="EMBL" id="BNDW01000006">
    <property type="protein sequence ID" value="GHI20314.1"/>
    <property type="molecule type" value="Genomic_DNA"/>
</dbReference>
<evidence type="ECO:0000313" key="9">
    <source>
        <dbReference type="EMBL" id="GHI24352.1"/>
    </source>
</evidence>
<organism evidence="8 10">
    <name type="scientific">Streptomyces hydrogenans</name>
    <dbReference type="NCBI Taxonomy" id="1873719"/>
    <lineage>
        <taxon>Bacteria</taxon>
        <taxon>Bacillati</taxon>
        <taxon>Actinomycetota</taxon>
        <taxon>Actinomycetes</taxon>
        <taxon>Kitasatosporales</taxon>
        <taxon>Streptomycetaceae</taxon>
        <taxon>Streptomyces</taxon>
    </lineage>
</organism>
<evidence type="ECO:0000256" key="1">
    <source>
        <dbReference type="ARBA" id="ARBA00022679"/>
    </source>
</evidence>
<dbReference type="EMBL" id="BNDW01000032">
    <property type="protein sequence ID" value="GHI22897.1"/>
    <property type="molecule type" value="Genomic_DNA"/>
</dbReference>
<dbReference type="PANTHER" id="PTHR43289">
    <property type="entry name" value="MITOGEN-ACTIVATED PROTEIN KINASE KINASE KINASE 20-RELATED"/>
    <property type="match status" value="1"/>
</dbReference>
<dbReference type="CDD" id="cd14014">
    <property type="entry name" value="STKc_PknB_like"/>
    <property type="match status" value="1"/>
</dbReference>
<evidence type="ECO:0000313" key="10">
    <source>
        <dbReference type="Proteomes" id="UP001052739"/>
    </source>
</evidence>
<name>A0ABQ3PD02_9ACTN</name>
<keyword evidence="10" id="KW-1185">Reference proteome</keyword>
<dbReference type="PROSITE" id="PS50011">
    <property type="entry name" value="PROTEIN_KINASE_DOM"/>
    <property type="match status" value="1"/>
</dbReference>
<dbReference type="PROSITE" id="PS00107">
    <property type="entry name" value="PROTEIN_KINASE_ATP"/>
    <property type="match status" value="1"/>
</dbReference>
<dbReference type="EMBL" id="BNDW01000052">
    <property type="protein sequence ID" value="GHI24352.1"/>
    <property type="molecule type" value="Genomic_DNA"/>
</dbReference>
<evidence type="ECO:0000313" key="7">
    <source>
        <dbReference type="EMBL" id="GHI20314.1"/>
    </source>
</evidence>
<keyword evidence="1" id="KW-0808">Transferase</keyword>
<proteinExistence type="predicted"/>
<feature type="binding site" evidence="5">
    <location>
        <position position="43"/>
    </location>
    <ligand>
        <name>ATP</name>
        <dbReference type="ChEBI" id="CHEBI:30616"/>
    </ligand>
</feature>
<accession>A0ABQ3PD02</accession>
<evidence type="ECO:0000256" key="4">
    <source>
        <dbReference type="ARBA" id="ARBA00022840"/>
    </source>
</evidence>
<dbReference type="RefSeq" id="WP_226651513.1">
    <property type="nucleotide sequence ID" value="NZ_BNBS01000038.1"/>
</dbReference>
<dbReference type="Gene3D" id="1.10.510.10">
    <property type="entry name" value="Transferase(Phosphotransferase) domain 1"/>
    <property type="match status" value="1"/>
</dbReference>
<dbReference type="Gene3D" id="3.30.200.20">
    <property type="entry name" value="Phosphorylase Kinase, domain 1"/>
    <property type="match status" value="1"/>
</dbReference>
<keyword evidence="4 5" id="KW-0067">ATP-binding</keyword>
<dbReference type="InterPro" id="IPR017441">
    <property type="entry name" value="Protein_kinase_ATP_BS"/>
</dbReference>
<dbReference type="SMART" id="SM00220">
    <property type="entry name" value="S_TKc"/>
    <property type="match status" value="1"/>
</dbReference>
<feature type="domain" description="Protein kinase" evidence="6">
    <location>
        <begin position="15"/>
        <end position="264"/>
    </location>
</feature>
<reference evidence="8" key="1">
    <citation type="submission" date="2024-05" db="EMBL/GenBank/DDBJ databases">
        <title>Whole genome shotgun sequence of Streptomyces hydrogenans NBRC 13475.</title>
        <authorList>
            <person name="Komaki H."/>
            <person name="Tamura T."/>
        </authorList>
    </citation>
    <scope>NUCLEOTIDE SEQUENCE</scope>
    <source>
        <strain evidence="8">NBRC 13475</strain>
    </source>
</reference>
<keyword evidence="3" id="KW-0418">Kinase</keyword>
<dbReference type="Pfam" id="PF00069">
    <property type="entry name" value="Pkinase"/>
    <property type="match status" value="1"/>
</dbReference>
<dbReference type="Proteomes" id="UP001052739">
    <property type="component" value="Unassembled WGS sequence"/>
</dbReference>
<dbReference type="InterPro" id="IPR000719">
    <property type="entry name" value="Prot_kinase_dom"/>
</dbReference>
<evidence type="ECO:0000256" key="5">
    <source>
        <dbReference type="PROSITE-ProRule" id="PRU10141"/>
    </source>
</evidence>
<gene>
    <name evidence="7" type="ORF">Shyd_16850</name>
    <name evidence="8" type="ORF">Shyd_42680</name>
    <name evidence="9" type="ORF">Shyd_57230</name>
</gene>
<evidence type="ECO:0000256" key="2">
    <source>
        <dbReference type="ARBA" id="ARBA00022741"/>
    </source>
</evidence>
<keyword evidence="2 5" id="KW-0547">Nucleotide-binding</keyword>
<evidence type="ECO:0000256" key="3">
    <source>
        <dbReference type="ARBA" id="ARBA00022777"/>
    </source>
</evidence>
<dbReference type="SUPFAM" id="SSF56112">
    <property type="entry name" value="Protein kinase-like (PK-like)"/>
    <property type="match status" value="1"/>
</dbReference>
<dbReference type="PANTHER" id="PTHR43289:SF34">
    <property type="entry name" value="SERINE_THREONINE-PROTEIN KINASE YBDM-RELATED"/>
    <property type="match status" value="1"/>
</dbReference>
<dbReference type="PROSITE" id="PS00108">
    <property type="entry name" value="PROTEIN_KINASE_ST"/>
    <property type="match status" value="1"/>
</dbReference>
<dbReference type="InterPro" id="IPR011009">
    <property type="entry name" value="Kinase-like_dom_sf"/>
</dbReference>
<comment type="caution">
    <text evidence="8">The sequence shown here is derived from an EMBL/GenBank/DDBJ whole genome shotgun (WGS) entry which is preliminary data.</text>
</comment>
<protein>
    <recommendedName>
        <fullName evidence="6">Protein kinase domain-containing protein</fullName>
    </recommendedName>
</protein>
<evidence type="ECO:0000259" key="6">
    <source>
        <dbReference type="PROSITE" id="PS50011"/>
    </source>
</evidence>